<reference evidence="1" key="2">
    <citation type="submission" date="2020-05" db="UniProtKB">
        <authorList>
            <consortium name="EnsemblMetazoa"/>
        </authorList>
    </citation>
    <scope>IDENTIFICATION</scope>
    <source>
        <strain evidence="1">IAEA</strain>
    </source>
</reference>
<reference evidence="2" key="1">
    <citation type="submission" date="2014-03" db="EMBL/GenBank/DDBJ databases">
        <authorList>
            <person name="Aksoy S."/>
            <person name="Warren W."/>
            <person name="Wilson R.K."/>
        </authorList>
    </citation>
    <scope>NUCLEOTIDE SEQUENCE [LARGE SCALE GENOMIC DNA]</scope>
    <source>
        <strain evidence="2">IAEA</strain>
    </source>
</reference>
<keyword evidence="2" id="KW-1185">Reference proteome</keyword>
<dbReference type="VEuPathDB" id="VectorBase:GPAI013295"/>
<dbReference type="EnsemblMetazoa" id="GPAI013295-RA">
    <property type="protein sequence ID" value="GPAI013295-PA"/>
    <property type="gene ID" value="GPAI013295"/>
</dbReference>
<proteinExistence type="predicted"/>
<evidence type="ECO:0000313" key="1">
    <source>
        <dbReference type="EnsemblMetazoa" id="GPAI013295-PA"/>
    </source>
</evidence>
<sequence>MWQHNNLIENPGVPFNSPHFHDWLYGIARNDCNENRIKTTKLNMPATESLKRLTSAATDSRRTYLVLLLAKLEPQLENCLKGCTSGNSKIIKLQIIDVAAGKNLQKQ</sequence>
<accession>A0A1A9ZFT3</accession>
<protein>
    <submittedName>
        <fullName evidence="1">Uncharacterized protein</fullName>
    </submittedName>
</protein>
<name>A0A1A9ZFT3_GLOPL</name>
<organism evidence="1 2">
    <name type="scientific">Glossina pallidipes</name>
    <name type="common">Tsetse fly</name>
    <dbReference type="NCBI Taxonomy" id="7398"/>
    <lineage>
        <taxon>Eukaryota</taxon>
        <taxon>Metazoa</taxon>
        <taxon>Ecdysozoa</taxon>
        <taxon>Arthropoda</taxon>
        <taxon>Hexapoda</taxon>
        <taxon>Insecta</taxon>
        <taxon>Pterygota</taxon>
        <taxon>Neoptera</taxon>
        <taxon>Endopterygota</taxon>
        <taxon>Diptera</taxon>
        <taxon>Brachycera</taxon>
        <taxon>Muscomorpha</taxon>
        <taxon>Hippoboscoidea</taxon>
        <taxon>Glossinidae</taxon>
        <taxon>Glossina</taxon>
    </lineage>
</organism>
<evidence type="ECO:0000313" key="2">
    <source>
        <dbReference type="Proteomes" id="UP000092445"/>
    </source>
</evidence>
<dbReference type="AlphaFoldDB" id="A0A1A9ZFT3"/>
<dbReference type="Proteomes" id="UP000092445">
    <property type="component" value="Unassembled WGS sequence"/>
</dbReference>